<feature type="region of interest" description="Disordered" evidence="1">
    <location>
        <begin position="108"/>
        <end position="149"/>
    </location>
</feature>
<dbReference type="SUPFAM" id="SSF103647">
    <property type="entry name" value="TSP type-3 repeat"/>
    <property type="match status" value="1"/>
</dbReference>
<dbReference type="AlphaFoldDB" id="A0A6S6U9K1"/>
<reference evidence="2" key="1">
    <citation type="submission" date="2020-01" db="EMBL/GenBank/DDBJ databases">
        <authorList>
            <person name="Meier V. D."/>
            <person name="Meier V D."/>
        </authorList>
    </citation>
    <scope>NUCLEOTIDE SEQUENCE</scope>
    <source>
        <strain evidence="2">HLG_WM_MAG_01</strain>
    </source>
</reference>
<dbReference type="EC" id="3.4.24.3" evidence="2"/>
<organism evidence="2">
    <name type="scientific">uncultured Sulfurovum sp</name>
    <dbReference type="NCBI Taxonomy" id="269237"/>
    <lineage>
        <taxon>Bacteria</taxon>
        <taxon>Pseudomonadati</taxon>
        <taxon>Campylobacterota</taxon>
        <taxon>Epsilonproteobacteria</taxon>
        <taxon>Campylobacterales</taxon>
        <taxon>Sulfurovaceae</taxon>
        <taxon>Sulfurovum</taxon>
        <taxon>environmental samples</taxon>
    </lineage>
</organism>
<evidence type="ECO:0000313" key="2">
    <source>
        <dbReference type="EMBL" id="CAA6828449.1"/>
    </source>
</evidence>
<dbReference type="Gene3D" id="4.10.1080.10">
    <property type="entry name" value="TSP type-3 repeat"/>
    <property type="match status" value="1"/>
</dbReference>
<name>A0A6S6U9K1_9BACT</name>
<dbReference type="InterPro" id="IPR028974">
    <property type="entry name" value="TSP_type-3_rpt"/>
</dbReference>
<dbReference type="EMBL" id="CACVAS010000170">
    <property type="protein sequence ID" value="CAA6828449.1"/>
    <property type="molecule type" value="Genomic_DNA"/>
</dbReference>
<proteinExistence type="predicted"/>
<gene>
    <name evidence="2" type="ORF">HELGO_WM1987</name>
</gene>
<dbReference type="GO" id="GO:0005509">
    <property type="term" value="F:calcium ion binding"/>
    <property type="evidence" value="ECO:0007669"/>
    <property type="project" value="InterPro"/>
</dbReference>
<dbReference type="GO" id="GO:0004222">
    <property type="term" value="F:metalloendopeptidase activity"/>
    <property type="evidence" value="ECO:0007669"/>
    <property type="project" value="UniProtKB-EC"/>
</dbReference>
<evidence type="ECO:0000256" key="1">
    <source>
        <dbReference type="SAM" id="MobiDB-lite"/>
    </source>
</evidence>
<sequence>MLKRFTFTLLLLSVTQGYTQTPQDALITIATYAEDANTPPTLEDYHYANIADVGSHNLHAINAKVKALSFKDVDTQAEVQNLVDAYNQMIASVMGIVTSHILTPVDTDGDGVPDINDAFPNNPNENADSDGDGVGNNADARPNDPNITDCNTEQVLVGYDFETGQPIYEEREVCS</sequence>
<protein>
    <submittedName>
        <fullName evidence="2">Microbial collagenase, secreted (EC)</fullName>
        <ecNumber evidence="2">3.4.24.3</ecNumber>
    </submittedName>
</protein>
<keyword evidence="2" id="KW-0378">Hydrolase</keyword>
<accession>A0A6S6U9K1</accession>